<evidence type="ECO:0000313" key="1">
    <source>
        <dbReference type="EMBL" id="RRT34168.1"/>
    </source>
</evidence>
<gene>
    <name evidence="1" type="ORF">B296_00053583</name>
</gene>
<proteinExistence type="predicted"/>
<dbReference type="AlphaFoldDB" id="A0A426X3Y5"/>
<name>A0A426X3Y5_ENSVE</name>
<accession>A0A426X3Y5</accession>
<reference evidence="1 2" key="1">
    <citation type="journal article" date="2014" name="Agronomy (Basel)">
        <title>A Draft Genome Sequence for Ensete ventricosum, the Drought-Tolerant Tree Against Hunger.</title>
        <authorList>
            <person name="Harrison J."/>
            <person name="Moore K.A."/>
            <person name="Paszkiewicz K."/>
            <person name="Jones T."/>
            <person name="Grant M."/>
            <person name="Ambacheew D."/>
            <person name="Muzemil S."/>
            <person name="Studholme D.J."/>
        </authorList>
    </citation>
    <scope>NUCLEOTIDE SEQUENCE [LARGE SCALE GENOMIC DNA]</scope>
</reference>
<dbReference type="Proteomes" id="UP000287651">
    <property type="component" value="Unassembled WGS sequence"/>
</dbReference>
<organism evidence="1 2">
    <name type="scientific">Ensete ventricosum</name>
    <name type="common">Abyssinian banana</name>
    <name type="synonym">Musa ensete</name>
    <dbReference type="NCBI Taxonomy" id="4639"/>
    <lineage>
        <taxon>Eukaryota</taxon>
        <taxon>Viridiplantae</taxon>
        <taxon>Streptophyta</taxon>
        <taxon>Embryophyta</taxon>
        <taxon>Tracheophyta</taxon>
        <taxon>Spermatophyta</taxon>
        <taxon>Magnoliopsida</taxon>
        <taxon>Liliopsida</taxon>
        <taxon>Zingiberales</taxon>
        <taxon>Musaceae</taxon>
        <taxon>Ensete</taxon>
    </lineage>
</organism>
<evidence type="ECO:0000313" key="2">
    <source>
        <dbReference type="Proteomes" id="UP000287651"/>
    </source>
</evidence>
<sequence length="109" mass="12541">MVNNCRRWGEATTGMLLEMEGWSRRWRSAATPVEAKGFGRSSSVVTNALRVVVTVEVRQAEMEIARKNIDRLRRKWCGTDVLPYELMISCSTSIKAELQGRGTSRWYDW</sequence>
<dbReference type="EMBL" id="AMZH03027405">
    <property type="protein sequence ID" value="RRT34168.1"/>
    <property type="molecule type" value="Genomic_DNA"/>
</dbReference>
<protein>
    <submittedName>
        <fullName evidence="1">Uncharacterized protein</fullName>
    </submittedName>
</protein>
<comment type="caution">
    <text evidence="1">The sequence shown here is derived from an EMBL/GenBank/DDBJ whole genome shotgun (WGS) entry which is preliminary data.</text>
</comment>